<dbReference type="KEGG" id="sco:SCP1.93"/>
<protein>
    <submittedName>
        <fullName evidence="2">Uncharacterized protein</fullName>
    </submittedName>
</protein>
<dbReference type="Proteomes" id="UP000001973">
    <property type="component" value="Plasmid SCP1"/>
</dbReference>
<dbReference type="AlphaFoldDB" id="Q9AD57"/>
<dbReference type="InParanoid" id="Q9AD57"/>
<reference evidence="2 3" key="3">
    <citation type="journal article" date="2008" name="Proc. Natl. Acad. Sci. U.S.A.">
        <title>2-Alkyl-4-hydroxymethylfuran-3-carboxylic acids, antibiotic production inducers discovered by Streptomyces coelicolor genome mining.</title>
        <authorList>
            <person name="Corre C."/>
            <person name="Song L."/>
            <person name="O'Rourke S."/>
            <person name="Chater K.F."/>
            <person name="Challis G.L."/>
        </authorList>
    </citation>
    <scope>NUCLEOTIDE SEQUENCE [LARGE SCALE GENOMIC DNA]</scope>
    <source>
        <strain evidence="3">ATCC BAA-471 / A3(2) / M145</strain>
    </source>
</reference>
<gene>
    <name evidence="2" type="ordered locus">SCP1.93</name>
</gene>
<dbReference type="PATRIC" id="fig|100226.15.peg.8041"/>
<feature type="compositionally biased region" description="Basic and acidic residues" evidence="1">
    <location>
        <begin position="1"/>
        <end position="11"/>
    </location>
</feature>
<evidence type="ECO:0000256" key="1">
    <source>
        <dbReference type="SAM" id="MobiDB-lite"/>
    </source>
</evidence>
<dbReference type="HOGENOM" id="CLU_1814685_0_0_11"/>
<dbReference type="EMBL" id="AL589148">
    <property type="protein sequence ID" value="CAC36614.1"/>
    <property type="molecule type" value="Genomic_DNA"/>
</dbReference>
<name>Q9AD57_STRCO</name>
<reference evidence="2 3" key="1">
    <citation type="journal article" date="1998" name="J. Bacteriol.">
        <title>Cloning and physical mapping of the EcoRI fragments of the giant linear plasmid SCP1.</title>
        <authorList>
            <person name="Redenbach M."/>
            <person name="Ikeda K."/>
            <person name="Yamasaki M."/>
            <person name="Kinashi H."/>
        </authorList>
    </citation>
    <scope>NUCLEOTIDE SEQUENCE [LARGE SCALE GENOMIC DNA]</scope>
    <source>
        <strain evidence="3">ATCC BAA-471 / A3(2) / M145</strain>
    </source>
</reference>
<keyword evidence="3" id="KW-1185">Reference proteome</keyword>
<reference evidence="2 3" key="4">
    <citation type="journal article" date="2009" name="Mol. Microbiol.">
        <title>Extracellular signalling, translational control, two repressors and an activator all contribute to the regulation of methylenomycin production in Streptomyces coelicolor.</title>
        <authorList>
            <person name="O'Rourke S."/>
            <person name="Wietzorrek A."/>
            <person name="Fowler K."/>
            <person name="Corre C."/>
            <person name="Challis G.L."/>
            <person name="Chater K.F."/>
        </authorList>
    </citation>
    <scope>NUCLEOTIDE SEQUENCE [LARGE SCALE GENOMIC DNA]</scope>
    <source>
        <strain evidence="3">ATCC BAA-471 / A3(2) / M145</strain>
    </source>
</reference>
<organism evidence="2 3">
    <name type="scientific">Streptomyces coelicolor (strain ATCC BAA-471 / A3(2) / M145)</name>
    <dbReference type="NCBI Taxonomy" id="100226"/>
    <lineage>
        <taxon>Bacteria</taxon>
        <taxon>Bacillati</taxon>
        <taxon>Actinomycetota</taxon>
        <taxon>Actinomycetes</taxon>
        <taxon>Kitasatosporales</taxon>
        <taxon>Streptomycetaceae</taxon>
        <taxon>Streptomyces</taxon>
        <taxon>Streptomyces albidoflavus group</taxon>
    </lineage>
</organism>
<proteinExistence type="predicted"/>
<sequence>MRPRPHERDGRQPQPGDGRPHPHTAGTSAAIRRLGDLLTRMVHEADARIPAGRRARRTLQDMQERIPGYERQPVLVLYRPVMIDEARSPGTALAPVPIAPGAEMQCDRCGGTFGAAPMPTGTQGTRPAPTAWTCDACQALGI</sequence>
<feature type="region of interest" description="Disordered" evidence="1">
    <location>
        <begin position="1"/>
        <end position="26"/>
    </location>
</feature>
<reference evidence="3" key="2">
    <citation type="journal article" date="2002" name="Nature">
        <title>Complete genome sequence of the model actinomycete Streptomyces coelicolor A3(2).</title>
        <authorList>
            <person name="Bentley S.D."/>
            <person name="Chater K.F."/>
            <person name="Cerdeno-Tarraga A.M."/>
            <person name="Challis G.L."/>
            <person name="Thomson N.R."/>
            <person name="James K.D."/>
            <person name="Harris D.E."/>
            <person name="Quail M.A."/>
            <person name="Kieser H."/>
            <person name="Harper D."/>
            <person name="Bateman A."/>
            <person name="Brown S."/>
            <person name="Chandra G."/>
            <person name="Chen C.W."/>
            <person name="Collins M."/>
            <person name="Cronin A."/>
            <person name="Fraser A."/>
            <person name="Goble A."/>
            <person name="Hidalgo J."/>
            <person name="Hornsby T."/>
            <person name="Howarth S."/>
            <person name="Huang C.H."/>
            <person name="Kieser T."/>
            <person name="Larke L."/>
            <person name="Murphy L."/>
            <person name="Oliver K."/>
            <person name="O'Neil S."/>
            <person name="Rabbinowitsch E."/>
            <person name="Rajandream M.A."/>
            <person name="Rutherford K."/>
            <person name="Rutter S."/>
            <person name="Seeger K."/>
            <person name="Saunders D."/>
            <person name="Sharp S."/>
            <person name="Squares R."/>
            <person name="Squares S."/>
            <person name="Taylor K."/>
            <person name="Warren T."/>
            <person name="Wietzorrek A."/>
            <person name="Woodward J."/>
            <person name="Barrell B.G."/>
            <person name="Parkhill J."/>
            <person name="Hopwood D.A."/>
        </authorList>
    </citation>
    <scope>NUCLEOTIDE SEQUENCE [LARGE SCALE GENOMIC DNA]</scope>
    <source>
        <strain evidence="3">ATCC BAA-471 / A3(2) / M145</strain>
    </source>
</reference>
<accession>Q9AD57</accession>
<geneLocation type="plasmid" evidence="3">
    <name>SCP1</name>
</geneLocation>
<dbReference type="OrthoDB" id="4337615at2"/>
<evidence type="ECO:0000313" key="2">
    <source>
        <dbReference type="EMBL" id="CAC36614.1"/>
    </source>
</evidence>
<evidence type="ECO:0000313" key="3">
    <source>
        <dbReference type="Proteomes" id="UP000001973"/>
    </source>
</evidence>